<evidence type="ECO:0000313" key="2">
    <source>
        <dbReference type="Proteomes" id="UP001195963"/>
    </source>
</evidence>
<proteinExistence type="predicted"/>
<gene>
    <name evidence="1" type="ORF">K0625_10330</name>
</gene>
<name>A0ABS7E312_9GAMM</name>
<reference evidence="1 2" key="1">
    <citation type="submission" date="2021-07" db="EMBL/GenBank/DDBJ databases">
        <title>Shewanella sp. nov, isolated from SCS.</title>
        <authorList>
            <person name="Cao W.R."/>
        </authorList>
    </citation>
    <scope>NUCLEOTIDE SEQUENCE [LARGE SCALE GENOMIC DNA]</scope>
    <source>
        <strain evidence="1 2">NR704-98</strain>
    </source>
</reference>
<keyword evidence="2" id="KW-1185">Reference proteome</keyword>
<dbReference type="RefSeq" id="WP_220109617.1">
    <property type="nucleotide sequence ID" value="NZ_JAHZST010000006.1"/>
</dbReference>
<dbReference type="Proteomes" id="UP001195963">
    <property type="component" value="Unassembled WGS sequence"/>
</dbReference>
<protein>
    <submittedName>
        <fullName evidence="1">Uncharacterized protein</fullName>
    </submittedName>
</protein>
<organism evidence="1 2">
    <name type="scientific">Shewanella nanhaiensis</name>
    <dbReference type="NCBI Taxonomy" id="2864872"/>
    <lineage>
        <taxon>Bacteria</taxon>
        <taxon>Pseudomonadati</taxon>
        <taxon>Pseudomonadota</taxon>
        <taxon>Gammaproteobacteria</taxon>
        <taxon>Alteromonadales</taxon>
        <taxon>Shewanellaceae</taxon>
        <taxon>Shewanella</taxon>
    </lineage>
</organism>
<accession>A0ABS7E312</accession>
<sequence length="388" mass="43038">MFKLKSKALTSLLYLFFILPICCRATLYRPASDTQTLNFTITDSTPILSESASYITPTVICTEDDKLSSLIFGLRVDCRDDQYGDNLLMQTNDTYALTSLASHPFTYAVHGPNPTDYPYNLPITNVDTGEIYMVTLYCSTDVAGYPSLSCNAGWRPQTGQENQPKNMNFFFLTESFDNVPSGNYTATTQFNTNDFASDYLILRTTFNFTVNVTKAASNISTTKLYALQGNTLPIVFTTLNEMSMYGHGSLEFCLQADNYSNIKLYVIGGGSYLHTSKQIKGLYLTKSESNANDGNNRDNITINYFLKSKKLGLTVRNVTTSTCTDTNTELCLSTIKTLDFSHLPSQDSPDGQTCKSFDLSATTELFDPNSKIPGNYSGVFYITLDKGT</sequence>
<comment type="caution">
    <text evidence="1">The sequence shown here is derived from an EMBL/GenBank/DDBJ whole genome shotgun (WGS) entry which is preliminary data.</text>
</comment>
<evidence type="ECO:0000313" key="1">
    <source>
        <dbReference type="EMBL" id="MBW8184071.1"/>
    </source>
</evidence>
<dbReference type="EMBL" id="JAHZST010000006">
    <property type="protein sequence ID" value="MBW8184071.1"/>
    <property type="molecule type" value="Genomic_DNA"/>
</dbReference>